<feature type="transmembrane region" description="Helical" evidence="5">
    <location>
        <begin position="297"/>
        <end position="315"/>
    </location>
</feature>
<keyword evidence="2 5" id="KW-0812">Transmembrane</keyword>
<evidence type="ECO:0000256" key="4">
    <source>
        <dbReference type="ARBA" id="ARBA00023136"/>
    </source>
</evidence>
<evidence type="ECO:0000259" key="6">
    <source>
        <dbReference type="Pfam" id="PF07782"/>
    </source>
</evidence>
<dbReference type="Ensembl" id="ENSGWIT00000026856.1">
    <property type="protein sequence ID" value="ENSGWIP00000024551.1"/>
    <property type="gene ID" value="ENSGWIG00000013017.1"/>
</dbReference>
<proteinExistence type="predicted"/>
<feature type="transmembrane region" description="Helical" evidence="5">
    <location>
        <begin position="124"/>
        <end position="143"/>
    </location>
</feature>
<reference evidence="7" key="3">
    <citation type="submission" date="2025-09" db="UniProtKB">
        <authorList>
            <consortium name="Ensembl"/>
        </authorList>
    </citation>
    <scope>IDENTIFICATION</scope>
</reference>
<evidence type="ECO:0000256" key="2">
    <source>
        <dbReference type="ARBA" id="ARBA00022692"/>
    </source>
</evidence>
<evidence type="ECO:0000256" key="1">
    <source>
        <dbReference type="ARBA" id="ARBA00004141"/>
    </source>
</evidence>
<evidence type="ECO:0000313" key="8">
    <source>
        <dbReference type="Proteomes" id="UP000694680"/>
    </source>
</evidence>
<feature type="domain" description="Dendritic cell-specific transmembrane protein-like" evidence="6">
    <location>
        <begin position="279"/>
        <end position="436"/>
    </location>
</feature>
<protein>
    <recommendedName>
        <fullName evidence="6">Dendritic cell-specific transmembrane protein-like domain-containing protein</fullName>
    </recommendedName>
</protein>
<feature type="transmembrane region" description="Helical" evidence="5">
    <location>
        <begin position="391"/>
        <end position="412"/>
    </location>
</feature>
<feature type="transmembrane region" description="Helical" evidence="5">
    <location>
        <begin position="85"/>
        <end position="104"/>
    </location>
</feature>
<keyword evidence="4 5" id="KW-0472">Membrane</keyword>
<keyword evidence="3 5" id="KW-1133">Transmembrane helix</keyword>
<keyword evidence="8" id="KW-1185">Reference proteome</keyword>
<sequence length="485" mass="55400">MYCNVFFSHKSFCCFENCYCPYKISPNIALRGVLVHLWGVYSSPAPWGRDLLTLLCLCFTLSVVTGFLLHHWLSHTLRYQHTASLQTSCVHSLVLFLVTSLSHPLRCVLTLTLPTVCTKQGRKLLLSTSIMVLVLNVVPNISLNVGAVTRVLKCTAEGFTRTLLNSSHPLNQVRQDLVDEVIRVKREDLSMVKTLRTLNHVTRVDVSQVRSRLEKMISQIEDDFSQATSVLKDYKLMSNRVLAAVFVVLLIVESARYLKSYLMVVQVQNKDLVQRKAPDGGQRPSCEVTGQEVTSSFLSLFLVTLHYVSMLLLLLMDYIVYHIVQIIVPWFMDFPPTLCVFQVSWFPPVLCLLPKSCYSRELTSFHKDYRWDFSPEPELCHVTTSPPNPGVVLLLGFLWILSYCLVFLEVYAKRLRRNISASFFREQEEERSGGLHASQFVRDYSVQCESLHVSTISPSDMYQHQAKVFTSGRKHEHVLLLVINV</sequence>
<organism evidence="7 8">
    <name type="scientific">Gouania willdenowi</name>
    <name type="common">Blunt-snouted clingfish</name>
    <name type="synonym">Lepadogaster willdenowi</name>
    <dbReference type="NCBI Taxonomy" id="441366"/>
    <lineage>
        <taxon>Eukaryota</taxon>
        <taxon>Metazoa</taxon>
        <taxon>Chordata</taxon>
        <taxon>Craniata</taxon>
        <taxon>Vertebrata</taxon>
        <taxon>Euteleostomi</taxon>
        <taxon>Actinopterygii</taxon>
        <taxon>Neopterygii</taxon>
        <taxon>Teleostei</taxon>
        <taxon>Neoteleostei</taxon>
        <taxon>Acanthomorphata</taxon>
        <taxon>Ovalentaria</taxon>
        <taxon>Blenniimorphae</taxon>
        <taxon>Blenniiformes</taxon>
        <taxon>Gobiesocoidei</taxon>
        <taxon>Gobiesocidae</taxon>
        <taxon>Gobiesocinae</taxon>
        <taxon>Gouania</taxon>
    </lineage>
</organism>
<dbReference type="Pfam" id="PF07782">
    <property type="entry name" value="DC_STAMP"/>
    <property type="match status" value="1"/>
</dbReference>
<reference evidence="7" key="1">
    <citation type="submission" date="2020-06" db="EMBL/GenBank/DDBJ databases">
        <authorList>
            <consortium name="Wellcome Sanger Institute Data Sharing"/>
        </authorList>
    </citation>
    <scope>NUCLEOTIDE SEQUENCE [LARGE SCALE GENOMIC DNA]</scope>
</reference>
<evidence type="ECO:0000256" key="3">
    <source>
        <dbReference type="ARBA" id="ARBA00022989"/>
    </source>
</evidence>
<accession>A0A8C5EP61</accession>
<dbReference type="AlphaFoldDB" id="A0A8C5EP61"/>
<reference evidence="7" key="2">
    <citation type="submission" date="2025-08" db="UniProtKB">
        <authorList>
            <consortium name="Ensembl"/>
        </authorList>
    </citation>
    <scope>IDENTIFICATION</scope>
</reference>
<feature type="transmembrane region" description="Helical" evidence="5">
    <location>
        <begin position="51"/>
        <end position="73"/>
    </location>
</feature>
<name>A0A8C5EP61_GOUWI</name>
<feature type="transmembrane region" description="Helical" evidence="5">
    <location>
        <begin position="241"/>
        <end position="258"/>
    </location>
</feature>
<dbReference type="InterPro" id="IPR051856">
    <property type="entry name" value="CSR-E3_Ligase_Protein"/>
</dbReference>
<feature type="transmembrane region" description="Helical" evidence="5">
    <location>
        <begin position="327"/>
        <end position="346"/>
    </location>
</feature>
<evidence type="ECO:0000313" key="7">
    <source>
        <dbReference type="Ensembl" id="ENSGWIP00000024551.1"/>
    </source>
</evidence>
<evidence type="ECO:0000256" key="5">
    <source>
        <dbReference type="SAM" id="Phobius"/>
    </source>
</evidence>
<dbReference type="InterPro" id="IPR012858">
    <property type="entry name" value="DC_STAMP-like"/>
</dbReference>
<dbReference type="Proteomes" id="UP000694680">
    <property type="component" value="Chromosome 7"/>
</dbReference>
<comment type="subcellular location">
    <subcellularLocation>
        <location evidence="1">Membrane</location>
        <topology evidence="1">Multi-pass membrane protein</topology>
    </subcellularLocation>
</comment>
<gene>
    <name evidence="7" type="primary">ocstamp</name>
</gene>
<dbReference type="PANTHER" id="PTHR21041">
    <property type="entry name" value="DENDRITIC CELL-SPECIFIC TRANSMEMBRANE PROTEIN"/>
    <property type="match status" value="1"/>
</dbReference>
<dbReference type="GO" id="GO:0016020">
    <property type="term" value="C:membrane"/>
    <property type="evidence" value="ECO:0007669"/>
    <property type="project" value="UniProtKB-SubCell"/>
</dbReference>
<dbReference type="PANTHER" id="PTHR21041:SF3">
    <property type="entry name" value="OSTEOCLAST STIMULATORY TRANSMEMBRANE PROTEIN"/>
    <property type="match status" value="1"/>
</dbReference>